<dbReference type="PANTHER" id="PTHR37418:SF2">
    <property type="entry name" value="3-KETO-5-AMINOHEXANOATE CLEAVAGE ENZYME"/>
    <property type="match status" value="1"/>
</dbReference>
<dbReference type="InterPro" id="IPR008567">
    <property type="entry name" value="BKACE"/>
</dbReference>
<accession>A0A138ZYY1</accession>
<protein>
    <recommendedName>
        <fullName evidence="7">3-keto-5-aminohexanoate cleavage protein</fullName>
    </recommendedName>
</protein>
<name>A0A138ZYY1_GONPJ</name>
<evidence type="ECO:0000256" key="4">
    <source>
        <dbReference type="ARBA" id="ARBA00022833"/>
    </source>
</evidence>
<gene>
    <name evidence="5" type="ORF">M427DRAFT_63583</name>
</gene>
<sequence length="296" mass="33161">MPRSDKTWLEVAVNGSWTRKVQPGIPITVDEIVRESVECAKLGASIIHMHAYDAARGVQKDDPDLYAAIFRGITSQVDCICYPTVPTGARRFEAVQDLARRGALEWCTLDPGSCNWSREDEISCGKSGFVYIWNEDHIKHAYKMCSDHRIHPSFAIYEPGFLRAGSVWQAHHPQAPIPIYRFMLSSRYLWSFPPKPYALHAYTSLLADEAPGMPWMVAGLDVDVTPLVEETVRAGGHVRVGLEDAPLGTKMSNVEWTKVAVEKIESAGKKVATAKEVRGDLKEMEMEYRSRKGARI</sequence>
<evidence type="ECO:0000256" key="3">
    <source>
        <dbReference type="ARBA" id="ARBA00022723"/>
    </source>
</evidence>
<keyword evidence="2" id="KW-0808">Transferase</keyword>
<keyword evidence="3" id="KW-0479">Metal-binding</keyword>
<keyword evidence="4" id="KW-0862">Zinc</keyword>
<comment type="cofactor">
    <cofactor evidence="1">
        <name>Zn(2+)</name>
        <dbReference type="ChEBI" id="CHEBI:29105"/>
    </cofactor>
</comment>
<evidence type="ECO:0000313" key="5">
    <source>
        <dbReference type="EMBL" id="KXS09691.1"/>
    </source>
</evidence>
<keyword evidence="6" id="KW-1185">Reference proteome</keyword>
<dbReference type="AlphaFoldDB" id="A0A138ZYY1"/>
<dbReference type="Gene3D" id="3.20.20.70">
    <property type="entry name" value="Aldolase class I"/>
    <property type="match status" value="1"/>
</dbReference>
<dbReference type="GO" id="GO:0046872">
    <property type="term" value="F:metal ion binding"/>
    <property type="evidence" value="ECO:0007669"/>
    <property type="project" value="UniProtKB-KW"/>
</dbReference>
<dbReference type="GO" id="GO:0043720">
    <property type="term" value="F:3-keto-5-aminohexanoate cleavage activity"/>
    <property type="evidence" value="ECO:0007669"/>
    <property type="project" value="InterPro"/>
</dbReference>
<dbReference type="OrthoDB" id="2167597at2759"/>
<dbReference type="STRING" id="1344416.A0A138ZYY1"/>
<dbReference type="Pfam" id="PF05853">
    <property type="entry name" value="BKACE"/>
    <property type="match status" value="1"/>
</dbReference>
<organism evidence="5 6">
    <name type="scientific">Gonapodya prolifera (strain JEL478)</name>
    <name type="common">Monoblepharis prolifera</name>
    <dbReference type="NCBI Taxonomy" id="1344416"/>
    <lineage>
        <taxon>Eukaryota</taxon>
        <taxon>Fungi</taxon>
        <taxon>Fungi incertae sedis</taxon>
        <taxon>Chytridiomycota</taxon>
        <taxon>Chytridiomycota incertae sedis</taxon>
        <taxon>Monoblepharidomycetes</taxon>
        <taxon>Monoblepharidales</taxon>
        <taxon>Gonapodyaceae</taxon>
        <taxon>Gonapodya</taxon>
    </lineage>
</organism>
<proteinExistence type="predicted"/>
<dbReference type="Proteomes" id="UP000070544">
    <property type="component" value="Unassembled WGS sequence"/>
</dbReference>
<evidence type="ECO:0008006" key="7">
    <source>
        <dbReference type="Google" id="ProtNLM"/>
    </source>
</evidence>
<dbReference type="PANTHER" id="PTHR37418">
    <property type="entry name" value="3-KETO-5-AMINOHEXANOATE CLEAVAGE ENZYME-RELATED"/>
    <property type="match status" value="1"/>
</dbReference>
<evidence type="ECO:0000256" key="1">
    <source>
        <dbReference type="ARBA" id="ARBA00001947"/>
    </source>
</evidence>
<evidence type="ECO:0000256" key="2">
    <source>
        <dbReference type="ARBA" id="ARBA00022679"/>
    </source>
</evidence>
<evidence type="ECO:0000313" key="6">
    <source>
        <dbReference type="Proteomes" id="UP000070544"/>
    </source>
</evidence>
<dbReference type="InterPro" id="IPR013785">
    <property type="entry name" value="Aldolase_TIM"/>
</dbReference>
<reference evidence="5 6" key="1">
    <citation type="journal article" date="2015" name="Genome Biol. Evol.">
        <title>Phylogenomic analyses indicate that early fungi evolved digesting cell walls of algal ancestors of land plants.</title>
        <authorList>
            <person name="Chang Y."/>
            <person name="Wang S."/>
            <person name="Sekimoto S."/>
            <person name="Aerts A.L."/>
            <person name="Choi C."/>
            <person name="Clum A."/>
            <person name="LaButti K.M."/>
            <person name="Lindquist E.A."/>
            <person name="Yee Ngan C."/>
            <person name="Ohm R.A."/>
            <person name="Salamov A.A."/>
            <person name="Grigoriev I.V."/>
            <person name="Spatafora J.W."/>
            <person name="Berbee M.L."/>
        </authorList>
    </citation>
    <scope>NUCLEOTIDE SEQUENCE [LARGE SCALE GENOMIC DNA]</scope>
    <source>
        <strain evidence="5 6">JEL478</strain>
    </source>
</reference>
<dbReference type="EMBL" id="KQ965852">
    <property type="protein sequence ID" value="KXS09691.1"/>
    <property type="molecule type" value="Genomic_DNA"/>
</dbReference>